<dbReference type="AlphaFoldDB" id="A0AAQ4EUK5"/>
<evidence type="ECO:0000313" key="3">
    <source>
        <dbReference type="Proteomes" id="UP001321473"/>
    </source>
</evidence>
<feature type="region of interest" description="Disordered" evidence="1">
    <location>
        <begin position="20"/>
        <end position="101"/>
    </location>
</feature>
<organism evidence="2 3">
    <name type="scientific">Amblyomma americanum</name>
    <name type="common">Lone star tick</name>
    <dbReference type="NCBI Taxonomy" id="6943"/>
    <lineage>
        <taxon>Eukaryota</taxon>
        <taxon>Metazoa</taxon>
        <taxon>Ecdysozoa</taxon>
        <taxon>Arthropoda</taxon>
        <taxon>Chelicerata</taxon>
        <taxon>Arachnida</taxon>
        <taxon>Acari</taxon>
        <taxon>Parasitiformes</taxon>
        <taxon>Ixodida</taxon>
        <taxon>Ixodoidea</taxon>
        <taxon>Ixodidae</taxon>
        <taxon>Amblyomminae</taxon>
        <taxon>Amblyomma</taxon>
    </lineage>
</organism>
<accession>A0AAQ4EUK5</accession>
<feature type="compositionally biased region" description="Basic and acidic residues" evidence="1">
    <location>
        <begin position="72"/>
        <end position="83"/>
    </location>
</feature>
<feature type="compositionally biased region" description="Low complexity" evidence="1">
    <location>
        <begin position="92"/>
        <end position="101"/>
    </location>
</feature>
<proteinExistence type="predicted"/>
<dbReference type="EMBL" id="JARKHS020010724">
    <property type="protein sequence ID" value="KAK8778476.1"/>
    <property type="molecule type" value="Genomic_DNA"/>
</dbReference>
<gene>
    <name evidence="2" type="ORF">V5799_020184</name>
</gene>
<evidence type="ECO:0000256" key="1">
    <source>
        <dbReference type="SAM" id="MobiDB-lite"/>
    </source>
</evidence>
<keyword evidence="3" id="KW-1185">Reference proteome</keyword>
<evidence type="ECO:0000313" key="2">
    <source>
        <dbReference type="EMBL" id="KAK8778476.1"/>
    </source>
</evidence>
<sequence length="200" mass="21824">MSHSEKKQYYVELLKQYKDAHGGTSKEENKEQNQAEGVSSLKETADCASSPKQAAVSASACGVPPSAATAMDARRSEKGEPDRTNSTTRLLQQQQQQQQQQPVQATLVALVHPQPLMGDSEAEQMACSPDDIVAINELRTLLETMQVATHYDPYTDEASYQAAGRGSAIPRTSVYGWIVSSDDQGGVFYQSPRGRGRPLY</sequence>
<name>A0AAQ4EUK5_AMBAM</name>
<comment type="caution">
    <text evidence="2">The sequence shown here is derived from an EMBL/GenBank/DDBJ whole genome shotgun (WGS) entry which is preliminary data.</text>
</comment>
<feature type="compositionally biased region" description="Basic and acidic residues" evidence="1">
    <location>
        <begin position="20"/>
        <end position="33"/>
    </location>
</feature>
<dbReference type="Proteomes" id="UP001321473">
    <property type="component" value="Unassembled WGS sequence"/>
</dbReference>
<reference evidence="2 3" key="1">
    <citation type="journal article" date="2023" name="Arcadia Sci">
        <title>De novo assembly of a long-read Amblyomma americanum tick genome.</title>
        <authorList>
            <person name="Chou S."/>
            <person name="Poskanzer K.E."/>
            <person name="Rollins M."/>
            <person name="Thuy-Boun P.S."/>
        </authorList>
    </citation>
    <scope>NUCLEOTIDE SEQUENCE [LARGE SCALE GENOMIC DNA]</scope>
    <source>
        <strain evidence="2">F_SG_1</strain>
        <tissue evidence="2">Salivary glands</tissue>
    </source>
</reference>
<protein>
    <submittedName>
        <fullName evidence="2">Uncharacterized protein</fullName>
    </submittedName>
</protein>